<evidence type="ECO:0000259" key="1">
    <source>
        <dbReference type="Pfam" id="PF22600"/>
    </source>
</evidence>
<keyword evidence="3" id="KW-1185">Reference proteome</keyword>
<dbReference type="HOGENOM" id="CLU_045860_0_0_1"/>
<dbReference type="PANTHER" id="PTHR12271:SF40">
    <property type="entry name" value="POLY(A) RNA POLYMERASE GLD2"/>
    <property type="match status" value="1"/>
</dbReference>
<dbReference type="InParanoid" id="B0DZX5"/>
<dbReference type="SUPFAM" id="SSF81631">
    <property type="entry name" value="PAP/OAS1 substrate-binding domain"/>
    <property type="match status" value="1"/>
</dbReference>
<dbReference type="Gene3D" id="1.10.1410.10">
    <property type="match status" value="1"/>
</dbReference>
<dbReference type="AlphaFoldDB" id="B0DZX5"/>
<dbReference type="GO" id="GO:0016779">
    <property type="term" value="F:nucleotidyltransferase activity"/>
    <property type="evidence" value="ECO:0007669"/>
    <property type="project" value="UniProtKB-ARBA"/>
</dbReference>
<dbReference type="Gene3D" id="3.30.460.10">
    <property type="entry name" value="Beta Polymerase, domain 2"/>
    <property type="match status" value="1"/>
</dbReference>
<gene>
    <name evidence="2" type="ORF">LACBIDRAFT_315148</name>
</gene>
<protein>
    <submittedName>
        <fullName evidence="2">Predicted protein</fullName>
    </submittedName>
</protein>
<dbReference type="SUPFAM" id="SSF81301">
    <property type="entry name" value="Nucleotidyltransferase"/>
    <property type="match status" value="1"/>
</dbReference>
<evidence type="ECO:0000313" key="3">
    <source>
        <dbReference type="Proteomes" id="UP000001194"/>
    </source>
</evidence>
<reference evidence="2 3" key="1">
    <citation type="journal article" date="2008" name="Nature">
        <title>The genome of Laccaria bicolor provides insights into mycorrhizal symbiosis.</title>
        <authorList>
            <person name="Martin F."/>
            <person name="Aerts A."/>
            <person name="Ahren D."/>
            <person name="Brun A."/>
            <person name="Danchin E.G.J."/>
            <person name="Duchaussoy F."/>
            <person name="Gibon J."/>
            <person name="Kohler A."/>
            <person name="Lindquist E."/>
            <person name="Pereda V."/>
            <person name="Salamov A."/>
            <person name="Shapiro H.J."/>
            <person name="Wuyts J."/>
            <person name="Blaudez D."/>
            <person name="Buee M."/>
            <person name="Brokstein P."/>
            <person name="Canbaeck B."/>
            <person name="Cohen D."/>
            <person name="Courty P.E."/>
            <person name="Coutinho P.M."/>
            <person name="Delaruelle C."/>
            <person name="Detter J.C."/>
            <person name="Deveau A."/>
            <person name="DiFazio S."/>
            <person name="Duplessis S."/>
            <person name="Fraissinet-Tachet L."/>
            <person name="Lucic E."/>
            <person name="Frey-Klett P."/>
            <person name="Fourrey C."/>
            <person name="Feussner I."/>
            <person name="Gay G."/>
            <person name="Grimwood J."/>
            <person name="Hoegger P.J."/>
            <person name="Jain P."/>
            <person name="Kilaru S."/>
            <person name="Labbe J."/>
            <person name="Lin Y.C."/>
            <person name="Legue V."/>
            <person name="Le Tacon F."/>
            <person name="Marmeisse R."/>
            <person name="Melayah D."/>
            <person name="Montanini B."/>
            <person name="Muratet M."/>
            <person name="Nehls U."/>
            <person name="Niculita-Hirzel H."/>
            <person name="Oudot-Le Secq M.P."/>
            <person name="Peter M."/>
            <person name="Quesneville H."/>
            <person name="Rajashekar B."/>
            <person name="Reich M."/>
            <person name="Rouhier N."/>
            <person name="Schmutz J."/>
            <person name="Yin T."/>
            <person name="Chalot M."/>
            <person name="Henrissat B."/>
            <person name="Kuees U."/>
            <person name="Lucas S."/>
            <person name="Van de Peer Y."/>
            <person name="Podila G.K."/>
            <person name="Polle A."/>
            <person name="Pukkila P.J."/>
            <person name="Richardson P.M."/>
            <person name="Rouze P."/>
            <person name="Sanders I.R."/>
            <person name="Stajich J.E."/>
            <person name="Tunlid A."/>
            <person name="Tuskan G."/>
            <person name="Grigoriev I.V."/>
        </authorList>
    </citation>
    <scope>NUCLEOTIDE SEQUENCE [LARGE SCALE GENOMIC DNA]</scope>
    <source>
        <strain evidence="3">S238N-H82 / ATCC MYA-4686</strain>
    </source>
</reference>
<dbReference type="KEGG" id="lbc:LACBIDRAFT_315148"/>
<dbReference type="InterPro" id="IPR043519">
    <property type="entry name" value="NT_sf"/>
</dbReference>
<dbReference type="PANTHER" id="PTHR12271">
    <property type="entry name" value="POLY A POLYMERASE CID PAP -RELATED"/>
    <property type="match status" value="1"/>
</dbReference>
<dbReference type="GO" id="GO:0031123">
    <property type="term" value="P:RNA 3'-end processing"/>
    <property type="evidence" value="ECO:0007669"/>
    <property type="project" value="TreeGrafter"/>
</dbReference>
<dbReference type="InterPro" id="IPR054708">
    <property type="entry name" value="MTPAP-like_central"/>
</dbReference>
<dbReference type="Proteomes" id="UP000001194">
    <property type="component" value="Unassembled WGS sequence"/>
</dbReference>
<evidence type="ECO:0000313" key="2">
    <source>
        <dbReference type="EMBL" id="EDQ99798.1"/>
    </source>
</evidence>
<feature type="domain" description="Poly(A) RNA polymerase mitochondrial-like central palm" evidence="1">
    <location>
        <begin position="13"/>
        <end position="142"/>
    </location>
</feature>
<organism evidence="3">
    <name type="scientific">Laccaria bicolor (strain S238N-H82 / ATCC MYA-4686)</name>
    <name type="common">Bicoloured deceiver</name>
    <name type="synonym">Laccaria laccata var. bicolor</name>
    <dbReference type="NCBI Taxonomy" id="486041"/>
    <lineage>
        <taxon>Eukaryota</taxon>
        <taxon>Fungi</taxon>
        <taxon>Dikarya</taxon>
        <taxon>Basidiomycota</taxon>
        <taxon>Agaricomycotina</taxon>
        <taxon>Agaricomycetes</taxon>
        <taxon>Agaricomycetidae</taxon>
        <taxon>Agaricales</taxon>
        <taxon>Agaricineae</taxon>
        <taxon>Hydnangiaceae</taxon>
        <taxon>Laccaria</taxon>
    </lineage>
</organism>
<dbReference type="STRING" id="486041.B0DZX5"/>
<sequence>MASDPWRDTYVLPDSVILQRVETTKRVQQAIQRKFGSKYTVELFGSTRYGVSYPTSDLDMVILDPDRPRGFPSAHKALPGIYNVRRLMGVFTRAGFKDIKARPFATVPIVTFRDPKTGLYCDINVNERMGLFNSDLIKRYCQLSHILRPMLYEIKTWAKPLDLNNPSGGGPRSFSSYAFALMTIGFLQTKGLLPNLQVDIPATTRAKAIFWPLNRKYGKCLVGFDTRDSWKDTGSGAVDLPTILREWFLFWGQEFDNSLHVMDIRRGGLTLDAIEVETKPCRDVVVLDPFIITKVRSRQLQKAILTFELECCNLNWSQCDWIIPTTLSGGRRKFESQ</sequence>
<name>B0DZX5_LACBS</name>
<dbReference type="CDD" id="cd05402">
    <property type="entry name" value="NT_PAP_TUTase"/>
    <property type="match status" value="1"/>
</dbReference>
<dbReference type="GO" id="GO:0010605">
    <property type="term" value="P:negative regulation of macromolecule metabolic process"/>
    <property type="evidence" value="ECO:0007669"/>
    <property type="project" value="UniProtKB-ARBA"/>
</dbReference>
<dbReference type="OrthoDB" id="2274644at2759"/>
<dbReference type="EMBL" id="DS547158">
    <property type="protein sequence ID" value="EDQ99798.1"/>
    <property type="molecule type" value="Genomic_DNA"/>
</dbReference>
<dbReference type="Pfam" id="PF22600">
    <property type="entry name" value="MTPAP-like_central"/>
    <property type="match status" value="1"/>
</dbReference>
<dbReference type="GeneID" id="6085204"/>
<accession>B0DZX5</accession>
<proteinExistence type="predicted"/>
<dbReference type="RefSeq" id="XP_001889490.1">
    <property type="nucleotide sequence ID" value="XM_001889455.1"/>
</dbReference>